<organism evidence="7">
    <name type="scientific">anaerobic digester metagenome</name>
    <dbReference type="NCBI Taxonomy" id="1263854"/>
    <lineage>
        <taxon>unclassified sequences</taxon>
        <taxon>metagenomes</taxon>
        <taxon>ecological metagenomes</taxon>
    </lineage>
</organism>
<dbReference type="InterPro" id="IPR000412">
    <property type="entry name" value="ABC_2_transport"/>
</dbReference>
<evidence type="ECO:0000256" key="5">
    <source>
        <dbReference type="SAM" id="Phobius"/>
    </source>
</evidence>
<dbReference type="AlphaFoldDB" id="A0A485LV01"/>
<dbReference type="InterPro" id="IPR013525">
    <property type="entry name" value="ABC2_TM"/>
</dbReference>
<dbReference type="Pfam" id="PF01061">
    <property type="entry name" value="ABC2_membrane"/>
    <property type="match status" value="1"/>
</dbReference>
<feature type="domain" description="ABC transmembrane type-2" evidence="6">
    <location>
        <begin position="29"/>
        <end position="255"/>
    </location>
</feature>
<dbReference type="GO" id="GO:0043190">
    <property type="term" value="C:ATP-binding cassette (ABC) transporter complex"/>
    <property type="evidence" value="ECO:0007669"/>
    <property type="project" value="InterPro"/>
</dbReference>
<dbReference type="PANTHER" id="PTHR43229">
    <property type="entry name" value="NODULATION PROTEIN J"/>
    <property type="match status" value="1"/>
</dbReference>
<feature type="transmembrane region" description="Helical" evidence="5">
    <location>
        <begin position="33"/>
        <end position="55"/>
    </location>
</feature>
<dbReference type="PRINTS" id="PR00164">
    <property type="entry name" value="ABC2TRNSPORT"/>
</dbReference>
<feature type="transmembrane region" description="Helical" evidence="5">
    <location>
        <begin position="234"/>
        <end position="252"/>
    </location>
</feature>
<evidence type="ECO:0000256" key="1">
    <source>
        <dbReference type="ARBA" id="ARBA00004141"/>
    </source>
</evidence>
<dbReference type="EMBL" id="CAADRN010000021">
    <property type="protein sequence ID" value="VFU11409.1"/>
    <property type="molecule type" value="Genomic_DNA"/>
</dbReference>
<dbReference type="PROSITE" id="PS51012">
    <property type="entry name" value="ABC_TM2"/>
    <property type="match status" value="1"/>
</dbReference>
<sequence length="258" mass="28544">MTLWRPDLSPLVWRVFQRNLLVYRKTWKVSLSFNFFEPLLYLGALGFGLGAYVQQMEGVPYLYYLAPGLLASSAMFATTYECTYGSFVRMAYQKTYHAMLATPASIEDVVAGELIYGAFKSVLYGTVILLVVAALGLVASPWALLVPPVLAVSGLLFGALSMIWTGLVPNMDSFNYFFSLIITPLFLFSGVFFPLAGMPAFVQQAAWISPLYHVVNLTRDLVMGNPGVHLIGDLVWLLVAVIVVLPAPVFLVRRLVIK</sequence>
<feature type="transmembrane region" description="Helical" evidence="5">
    <location>
        <begin position="174"/>
        <end position="193"/>
    </location>
</feature>
<accession>A0A485LV01</accession>
<dbReference type="InterPro" id="IPR047817">
    <property type="entry name" value="ABC2_TM_bact-type"/>
</dbReference>
<dbReference type="InterPro" id="IPR051784">
    <property type="entry name" value="Nod_factor_ABC_transporter"/>
</dbReference>
<evidence type="ECO:0000313" key="7">
    <source>
        <dbReference type="EMBL" id="VFU11409.1"/>
    </source>
</evidence>
<evidence type="ECO:0000256" key="3">
    <source>
        <dbReference type="ARBA" id="ARBA00022989"/>
    </source>
</evidence>
<comment type="subcellular location">
    <subcellularLocation>
        <location evidence="1">Membrane</location>
        <topology evidence="1">Multi-pass membrane protein</topology>
    </subcellularLocation>
</comment>
<feature type="transmembrane region" description="Helical" evidence="5">
    <location>
        <begin position="61"/>
        <end position="80"/>
    </location>
</feature>
<dbReference type="GO" id="GO:0140359">
    <property type="term" value="F:ABC-type transporter activity"/>
    <property type="evidence" value="ECO:0007669"/>
    <property type="project" value="InterPro"/>
</dbReference>
<dbReference type="PIRSF" id="PIRSF006648">
    <property type="entry name" value="DrrB"/>
    <property type="match status" value="1"/>
</dbReference>
<name>A0A485LV01_9ZZZZ</name>
<feature type="transmembrane region" description="Helical" evidence="5">
    <location>
        <begin position="149"/>
        <end position="167"/>
    </location>
</feature>
<protein>
    <submittedName>
        <fullName evidence="7">Transport permease protein</fullName>
    </submittedName>
</protein>
<keyword evidence="2 5" id="KW-0812">Transmembrane</keyword>
<dbReference type="PANTHER" id="PTHR43229:SF2">
    <property type="entry name" value="NODULATION PROTEIN J"/>
    <property type="match status" value="1"/>
</dbReference>
<evidence type="ECO:0000259" key="6">
    <source>
        <dbReference type="PROSITE" id="PS51012"/>
    </source>
</evidence>
<feature type="transmembrane region" description="Helical" evidence="5">
    <location>
        <begin position="122"/>
        <end position="143"/>
    </location>
</feature>
<gene>
    <name evidence="7" type="primary">TagG</name>
    <name evidence="7" type="ORF">SCFA_1170005</name>
</gene>
<evidence type="ECO:0000256" key="4">
    <source>
        <dbReference type="ARBA" id="ARBA00023136"/>
    </source>
</evidence>
<evidence type="ECO:0000256" key="2">
    <source>
        <dbReference type="ARBA" id="ARBA00022692"/>
    </source>
</evidence>
<reference evidence="7" key="1">
    <citation type="submission" date="2019-03" db="EMBL/GenBank/DDBJ databases">
        <authorList>
            <person name="Hao L."/>
        </authorList>
    </citation>
    <scope>NUCLEOTIDE SEQUENCE</scope>
</reference>
<keyword evidence="4 5" id="KW-0472">Membrane</keyword>
<proteinExistence type="predicted"/>
<keyword evidence="3 5" id="KW-1133">Transmembrane helix</keyword>